<dbReference type="Gene3D" id="3.30.70.330">
    <property type="match status" value="1"/>
</dbReference>
<comment type="catalytic activity">
    <reaction evidence="7">
        <text>NAD(+) + H2O = ADP-D-ribose + nicotinamide + H(+)</text>
        <dbReference type="Rhea" id="RHEA:16301"/>
        <dbReference type="ChEBI" id="CHEBI:15377"/>
        <dbReference type="ChEBI" id="CHEBI:15378"/>
        <dbReference type="ChEBI" id="CHEBI:17154"/>
        <dbReference type="ChEBI" id="CHEBI:57540"/>
        <dbReference type="ChEBI" id="CHEBI:57967"/>
        <dbReference type="EC" id="3.2.2.6"/>
    </reaction>
    <physiologicalReaction direction="left-to-right" evidence="7">
        <dbReference type="Rhea" id="RHEA:16302"/>
    </physiologicalReaction>
</comment>
<dbReference type="Gene3D" id="1.10.8.430">
    <property type="entry name" value="Helical domain of apoptotic protease-activating factors"/>
    <property type="match status" value="1"/>
</dbReference>
<name>A0A6D2IRI3_9BRAS</name>
<dbReference type="PANTHER" id="PTHR11017:SF227">
    <property type="entry name" value="DISEASE RESISTANCE PROTEIN RPS6"/>
    <property type="match status" value="1"/>
</dbReference>
<dbReference type="FunFam" id="3.80.10.10:FF:000386">
    <property type="entry name" value="Disease resistance protein RPS4"/>
    <property type="match status" value="1"/>
</dbReference>
<dbReference type="SMART" id="SM00360">
    <property type="entry name" value="RRM"/>
    <property type="match status" value="1"/>
</dbReference>
<dbReference type="Gene3D" id="3.40.50.300">
    <property type="entry name" value="P-loop containing nucleotide triphosphate hydrolases"/>
    <property type="match status" value="1"/>
</dbReference>
<dbReference type="SMART" id="SM00255">
    <property type="entry name" value="TIR"/>
    <property type="match status" value="1"/>
</dbReference>
<dbReference type="EMBL" id="CACVBM020001129">
    <property type="protein sequence ID" value="CAA7033082.1"/>
    <property type="molecule type" value="Genomic_DNA"/>
</dbReference>
<dbReference type="GO" id="GO:0043531">
    <property type="term" value="F:ADP binding"/>
    <property type="evidence" value="ECO:0007669"/>
    <property type="project" value="InterPro"/>
</dbReference>
<dbReference type="GO" id="GO:0006952">
    <property type="term" value="P:defense response"/>
    <property type="evidence" value="ECO:0007669"/>
    <property type="project" value="UniProtKB-KW"/>
</dbReference>
<dbReference type="FunFam" id="3.40.50.300:FF:001002">
    <property type="entry name" value="Disease resistance protein (TIR-NBS-LRR class)"/>
    <property type="match status" value="1"/>
</dbReference>
<feature type="compositionally biased region" description="Basic and acidic residues" evidence="9">
    <location>
        <begin position="1230"/>
        <end position="1240"/>
    </location>
</feature>
<feature type="domain" description="TIR" evidence="11">
    <location>
        <begin position="14"/>
        <end position="174"/>
    </location>
</feature>
<dbReference type="EC" id="3.2.2.6" evidence="1"/>
<dbReference type="Proteomes" id="UP000467841">
    <property type="component" value="Unassembled WGS sequence"/>
</dbReference>
<comment type="caution">
    <text evidence="12">The sequence shown here is derived from an EMBL/GenBank/DDBJ whole genome shotgun (WGS) entry which is preliminary data.</text>
</comment>
<evidence type="ECO:0000256" key="6">
    <source>
        <dbReference type="ARBA" id="ARBA00023027"/>
    </source>
</evidence>
<keyword evidence="6" id="KW-0520">NAD</keyword>
<dbReference type="SUPFAM" id="SSF52200">
    <property type="entry name" value="Toll/Interleukin receptor TIR domain"/>
    <property type="match status" value="1"/>
</dbReference>
<dbReference type="InterPro" id="IPR058192">
    <property type="entry name" value="WHD_ROQ1-like"/>
</dbReference>
<dbReference type="InterPro" id="IPR002182">
    <property type="entry name" value="NB-ARC"/>
</dbReference>
<dbReference type="InterPro" id="IPR000157">
    <property type="entry name" value="TIR_dom"/>
</dbReference>
<dbReference type="Pfam" id="PF01582">
    <property type="entry name" value="TIR"/>
    <property type="match status" value="1"/>
</dbReference>
<proteinExistence type="predicted"/>
<dbReference type="InterPro" id="IPR035897">
    <property type="entry name" value="Toll_tir_struct_dom_sf"/>
</dbReference>
<feature type="region of interest" description="Disordered" evidence="9">
    <location>
        <begin position="1446"/>
        <end position="1466"/>
    </location>
</feature>
<dbReference type="InterPro" id="IPR000504">
    <property type="entry name" value="RRM_dom"/>
</dbReference>
<evidence type="ECO:0000256" key="7">
    <source>
        <dbReference type="ARBA" id="ARBA00047304"/>
    </source>
</evidence>
<dbReference type="InterPro" id="IPR011713">
    <property type="entry name" value="Leu-rich_rpt_3"/>
</dbReference>
<dbReference type="InterPro" id="IPR036390">
    <property type="entry name" value="WH_DNA-bd_sf"/>
</dbReference>
<dbReference type="InterPro" id="IPR012677">
    <property type="entry name" value="Nucleotide-bd_a/b_plait_sf"/>
</dbReference>
<dbReference type="PRINTS" id="PR00364">
    <property type="entry name" value="DISEASERSIST"/>
</dbReference>
<evidence type="ECO:0000256" key="1">
    <source>
        <dbReference type="ARBA" id="ARBA00011982"/>
    </source>
</evidence>
<dbReference type="SUPFAM" id="SSF52058">
    <property type="entry name" value="L domain-like"/>
    <property type="match status" value="1"/>
</dbReference>
<dbReference type="Pfam" id="PF20160">
    <property type="entry name" value="C-JID"/>
    <property type="match status" value="1"/>
</dbReference>
<dbReference type="GO" id="GO:0061809">
    <property type="term" value="F:NAD+ nucleosidase activity, cyclic ADP-ribose generating"/>
    <property type="evidence" value="ECO:0007669"/>
    <property type="project" value="UniProtKB-EC"/>
</dbReference>
<dbReference type="InterPro" id="IPR045344">
    <property type="entry name" value="C-JID"/>
</dbReference>
<accession>A0A6D2IRI3</accession>
<dbReference type="Pfam" id="PF00931">
    <property type="entry name" value="NB-ARC"/>
    <property type="match status" value="1"/>
</dbReference>
<dbReference type="FunFam" id="1.10.8.430:FF:000002">
    <property type="entry name" value="Disease resistance protein (TIR-NBS-LRR class)"/>
    <property type="match status" value="1"/>
</dbReference>
<evidence type="ECO:0000256" key="9">
    <source>
        <dbReference type="SAM" id="MobiDB-lite"/>
    </source>
</evidence>
<evidence type="ECO:0000256" key="8">
    <source>
        <dbReference type="PROSITE-ProRule" id="PRU00176"/>
    </source>
</evidence>
<evidence type="ECO:0000313" key="13">
    <source>
        <dbReference type="Proteomes" id="UP000467841"/>
    </source>
</evidence>
<dbReference type="InterPro" id="IPR042197">
    <property type="entry name" value="Apaf_helical"/>
</dbReference>
<sequence length="1551" mass="176208">MASSSSSSSSSCNWSYDVFPSFSGEDIRKTFLSHFLKELDRKLIRSFKDSEIERGRSLDPELKQAILESRIAVVIFSKNYASSSWCLNELLEILRCKKELIPIFYHLDPSDVRKQTGEFGEIFDKTCQNKTEDEKFQWREALTNIANILEYHIVTWANEANMIEEIANEVLSKLNLTPSDDFKEFVGIEDHIKKMSSLLCLESQQVRMVGIWGASGIGKTIIARALLSRLSHQFQSSVFIDRDFISTSIKRADVVDYNTKLHLQRNFLAKLLGHKDIKIDHIGGIENMLKHRKTLVVIDDLDDQDVLDAIAGQTQWFGNGSRIIVVTKNKHLLRAHGIENIYEVCLPSYDLALEMFCRSAFRKNSPPDGFFELASQVVSCAGNLPLGLNVLGASLRGRDKEYWTDMLPGIRNGLDEKIEKTLRVGYEELNNKKDKAIFRHVACLFNGEKVDDIKMLLADSNMDVNIGLKNLVDKSLIHQRHHGTVEMHSLLQELGKEIVRAQSDEPGEREFLMDSKDICDVLEENTGTKKVLGIALNLDEIDELDIHESAFKEMKNLLFLKISSREWYMKREWHLPDGFDYFPPKLRLLSWDNYPGRSLPTSFRPKNLVKVQMRESKLEKLWDGALSLTTLKNMDLRGSKRLKQIPDLSKATSLENLNLSHCSSLVELPSSIQHLNKLKELDMSFCDSLETLPSGINLKSLNNVNLEGCFLLRTFPDISTNISELSLNKTGIEEVPWWIENFSRLGRLYMYGCKNLLNVSLNMTKLKHLHKAEFSECGALTESSWNDTSSEVAMSTDDIQPKFLDEDSCSHPDGYFSMINLSFTDCLNFDPEALINQQSSFMELILLGEQVPSYFTHRTTGTSLTNISLPQISPSQPVFSFRCCAVVDAAKGPLSFEIKNCFRFVDRFGSLLESVDLVRSFSTEKLGCYLVIYDCYFPLNEEITPLLDQLKNGHMDIEFRIVREESQLQLKGCEAWARFLSNSPATNDNPRIPGGESCNSSDTKMLEGVDSLTFPMPRESESAFRLRAIVSDMLPLFSDDYSDDDVLTVRYLTSSLILFVCLFQEYITVIVCNGKSQRQARDYLEAFLGEKSGEFVACLWELLLKDFSQGKQENSASEQKTDVDFGSHDDDTLIEQGSSARGHNDYDHKATNWMNEKLISSTEGEDVETHASPKVKNLRTLRQELINSPCKRAQRKEKDDWNLAGVNYTRKILRSVVVSATKHPYRRNHDKYEKSTDKRSGNIQKRLSFPERERRQTSSQSARSRDVASPQEMKPHVSVWDRLSRPSSKLVLDNEYTTLPKFRIQSDENKAFLQHGPAFPAAYNEQRSEAFQRKVPAVGYRLGVNQSRKARQLESGAITYTEPHIAYNLNRKRRYGIINPSAGDDSVSELNSVLQCKQAKEDVEKPNLLSNQSAKPDIFSEILNMKQKLQQLEVQISQAKQLKKQKVGELKSSPQSGELQNQEDVTESRSIHVTNVHYAARKEAISMLFSKCGAVENVEIVTDPVTQHPKGAAAVTFATMESVNKAIALSNTMFYSRPIKVSRHGVMEESI</sequence>
<evidence type="ECO:0000256" key="4">
    <source>
        <dbReference type="ARBA" id="ARBA00022801"/>
    </source>
</evidence>
<evidence type="ECO:0000313" key="12">
    <source>
        <dbReference type="EMBL" id="CAA7033082.1"/>
    </source>
</evidence>
<evidence type="ECO:0000256" key="5">
    <source>
        <dbReference type="ARBA" id="ARBA00022821"/>
    </source>
</evidence>
<dbReference type="SUPFAM" id="SSF46785">
    <property type="entry name" value="Winged helix' DNA-binding domain"/>
    <property type="match status" value="1"/>
</dbReference>
<dbReference type="PANTHER" id="PTHR11017">
    <property type="entry name" value="LEUCINE-RICH REPEAT-CONTAINING PROTEIN"/>
    <property type="match status" value="1"/>
</dbReference>
<keyword evidence="4" id="KW-0378">Hydrolase</keyword>
<dbReference type="SUPFAM" id="SSF54928">
    <property type="entry name" value="RNA-binding domain, RBD"/>
    <property type="match status" value="1"/>
</dbReference>
<dbReference type="InterPro" id="IPR035979">
    <property type="entry name" value="RBD_domain_sf"/>
</dbReference>
<dbReference type="PROSITE" id="PS50104">
    <property type="entry name" value="TIR"/>
    <property type="match status" value="1"/>
</dbReference>
<keyword evidence="13" id="KW-1185">Reference proteome</keyword>
<dbReference type="Pfam" id="PF23282">
    <property type="entry name" value="WHD_ROQ1"/>
    <property type="match status" value="1"/>
</dbReference>
<feature type="region of interest" description="Disordered" evidence="9">
    <location>
        <begin position="1220"/>
        <end position="1280"/>
    </location>
</feature>
<feature type="compositionally biased region" description="Polar residues" evidence="9">
    <location>
        <begin position="1452"/>
        <end position="1463"/>
    </location>
</feature>
<dbReference type="PROSITE" id="PS50102">
    <property type="entry name" value="RRM"/>
    <property type="match status" value="1"/>
</dbReference>
<dbReference type="FunFam" id="3.40.50.10140:FF:000007">
    <property type="entry name" value="Disease resistance protein (TIR-NBS-LRR class)"/>
    <property type="match status" value="1"/>
</dbReference>
<reference evidence="12" key="1">
    <citation type="submission" date="2020-01" db="EMBL/GenBank/DDBJ databases">
        <authorList>
            <person name="Mishra B."/>
        </authorList>
    </citation>
    <scope>NUCLEOTIDE SEQUENCE [LARGE SCALE GENOMIC DNA]</scope>
</reference>
<evidence type="ECO:0000256" key="3">
    <source>
        <dbReference type="ARBA" id="ARBA00022737"/>
    </source>
</evidence>
<evidence type="ECO:0000259" key="11">
    <source>
        <dbReference type="PROSITE" id="PS50104"/>
    </source>
</evidence>
<organism evidence="12 13">
    <name type="scientific">Microthlaspi erraticum</name>
    <dbReference type="NCBI Taxonomy" id="1685480"/>
    <lineage>
        <taxon>Eukaryota</taxon>
        <taxon>Viridiplantae</taxon>
        <taxon>Streptophyta</taxon>
        <taxon>Embryophyta</taxon>
        <taxon>Tracheophyta</taxon>
        <taxon>Spermatophyta</taxon>
        <taxon>Magnoliopsida</taxon>
        <taxon>eudicotyledons</taxon>
        <taxon>Gunneridae</taxon>
        <taxon>Pentapetalae</taxon>
        <taxon>rosids</taxon>
        <taxon>malvids</taxon>
        <taxon>Brassicales</taxon>
        <taxon>Brassicaceae</taxon>
        <taxon>Coluteocarpeae</taxon>
        <taxon>Microthlaspi</taxon>
    </lineage>
</organism>
<protein>
    <recommendedName>
        <fullName evidence="1">ADP-ribosyl cyclase/cyclic ADP-ribose hydrolase</fullName>
        <ecNumber evidence="1">3.2.2.6</ecNumber>
    </recommendedName>
</protein>
<dbReference type="GO" id="GO:0007165">
    <property type="term" value="P:signal transduction"/>
    <property type="evidence" value="ECO:0007669"/>
    <property type="project" value="InterPro"/>
</dbReference>
<dbReference type="InterPro" id="IPR032675">
    <property type="entry name" value="LRR_dom_sf"/>
</dbReference>
<dbReference type="Gene3D" id="3.80.10.10">
    <property type="entry name" value="Ribonuclease Inhibitor"/>
    <property type="match status" value="2"/>
</dbReference>
<dbReference type="SUPFAM" id="SSF52540">
    <property type="entry name" value="P-loop containing nucleoside triphosphate hydrolases"/>
    <property type="match status" value="1"/>
</dbReference>
<dbReference type="GO" id="GO:0003723">
    <property type="term" value="F:RNA binding"/>
    <property type="evidence" value="ECO:0007669"/>
    <property type="project" value="UniProtKB-UniRule"/>
</dbReference>
<gene>
    <name evidence="12" type="ORF">MERR_LOCUS20317</name>
</gene>
<keyword evidence="5" id="KW-0611">Plant defense</keyword>
<dbReference type="Pfam" id="PF00076">
    <property type="entry name" value="RRM_1"/>
    <property type="match status" value="1"/>
</dbReference>
<evidence type="ECO:0000256" key="2">
    <source>
        <dbReference type="ARBA" id="ARBA00022614"/>
    </source>
</evidence>
<dbReference type="OrthoDB" id="1357022at2759"/>
<feature type="domain" description="RRM" evidence="10">
    <location>
        <begin position="1469"/>
        <end position="1546"/>
    </location>
</feature>
<keyword evidence="2" id="KW-0433">Leucine-rich repeat</keyword>
<evidence type="ECO:0000259" key="10">
    <source>
        <dbReference type="PROSITE" id="PS50102"/>
    </source>
</evidence>
<keyword evidence="3" id="KW-0677">Repeat</keyword>
<dbReference type="InterPro" id="IPR044974">
    <property type="entry name" value="Disease_R_plants"/>
</dbReference>
<dbReference type="Gene3D" id="3.40.50.10140">
    <property type="entry name" value="Toll/interleukin-1 receptor homology (TIR) domain"/>
    <property type="match status" value="1"/>
</dbReference>
<dbReference type="InterPro" id="IPR027417">
    <property type="entry name" value="P-loop_NTPase"/>
</dbReference>
<dbReference type="Pfam" id="PF07725">
    <property type="entry name" value="LRR_3"/>
    <property type="match status" value="1"/>
</dbReference>
<keyword evidence="8" id="KW-0694">RNA-binding</keyword>